<keyword evidence="1" id="KW-0472">Membrane</keyword>
<reference evidence="2" key="2">
    <citation type="submission" date="2022-09" db="EMBL/GenBank/DDBJ databases">
        <title>Biosynthetic gene clusters of Dactylosporangioum fulvum.</title>
        <authorList>
            <person name="Caradec T."/>
        </authorList>
    </citation>
    <scope>NUCLEOTIDE SEQUENCE</scope>
    <source>
        <strain evidence="2">NRRL B-16292</strain>
    </source>
</reference>
<dbReference type="RefSeq" id="WP_259863107.1">
    <property type="nucleotide sequence ID" value="NZ_BAAAST010000174.1"/>
</dbReference>
<accession>A0ABY5W672</accession>
<keyword evidence="1" id="KW-1133">Transmembrane helix</keyword>
<feature type="transmembrane region" description="Helical" evidence="1">
    <location>
        <begin position="24"/>
        <end position="45"/>
    </location>
</feature>
<proteinExistence type="predicted"/>
<dbReference type="EMBL" id="CP073720">
    <property type="protein sequence ID" value="UWP85062.1"/>
    <property type="molecule type" value="Genomic_DNA"/>
</dbReference>
<evidence type="ECO:0000313" key="3">
    <source>
        <dbReference type="Proteomes" id="UP001059617"/>
    </source>
</evidence>
<name>A0ABY5W672_9ACTN</name>
<keyword evidence="1" id="KW-0812">Transmembrane</keyword>
<organism evidence="2 3">
    <name type="scientific">Dactylosporangium fulvum</name>
    <dbReference type="NCBI Taxonomy" id="53359"/>
    <lineage>
        <taxon>Bacteria</taxon>
        <taxon>Bacillati</taxon>
        <taxon>Actinomycetota</taxon>
        <taxon>Actinomycetes</taxon>
        <taxon>Micromonosporales</taxon>
        <taxon>Micromonosporaceae</taxon>
        <taxon>Dactylosporangium</taxon>
    </lineage>
</organism>
<reference evidence="2" key="1">
    <citation type="submission" date="2021-04" db="EMBL/GenBank/DDBJ databases">
        <authorList>
            <person name="Hartkoorn R.C."/>
            <person name="Beaudoing E."/>
            <person name="Hot D."/>
        </authorList>
    </citation>
    <scope>NUCLEOTIDE SEQUENCE</scope>
    <source>
        <strain evidence="2">NRRL B-16292</strain>
    </source>
</reference>
<keyword evidence="3" id="KW-1185">Reference proteome</keyword>
<dbReference type="Proteomes" id="UP001059617">
    <property type="component" value="Chromosome"/>
</dbReference>
<protein>
    <submittedName>
        <fullName evidence="2">Uncharacterized protein</fullName>
    </submittedName>
</protein>
<sequence length="46" mass="4668">MDDGKPTVQLPAQSAPRERTPTGLLFAVLALVAVLCIGAAGTTLFG</sequence>
<evidence type="ECO:0000313" key="2">
    <source>
        <dbReference type="EMBL" id="UWP85062.1"/>
    </source>
</evidence>
<gene>
    <name evidence="2" type="ORF">Dfulv_12870</name>
</gene>
<evidence type="ECO:0000256" key="1">
    <source>
        <dbReference type="SAM" id="Phobius"/>
    </source>
</evidence>